<evidence type="ECO:0000256" key="1">
    <source>
        <dbReference type="SAM" id="Phobius"/>
    </source>
</evidence>
<keyword evidence="1" id="KW-0812">Transmembrane</keyword>
<name>A0A6A5H219_CAERE</name>
<feature type="transmembrane region" description="Helical" evidence="1">
    <location>
        <begin position="92"/>
        <end position="114"/>
    </location>
</feature>
<accession>A0A6A5H219</accession>
<sequence>MVPSAYCPMGSPSLLNGDFYENLVHLKDFSWSPMLAAVTQNQTSSREGSVIDFVEQTLPESAISAIIVLLYVIIFERIINKCVSFLKVTRKMKIAASVSLAFTLISFTISVVCFRMSPNILPLFSLMIIYTHFFIIAFAFFDHCDKSIKAVWKITNFQFQCSKIVIVIIEILLFFFAPTYRPEPGHCPLHITRMTMEFFFYATIIYSLLTYMIIIEAWTSLTADEFTLKENKEIIGKIVKKKDFGWITYTDEVKPLA</sequence>
<dbReference type="RefSeq" id="XP_053587280.1">
    <property type="nucleotide sequence ID" value="XM_053727703.1"/>
</dbReference>
<proteinExistence type="predicted"/>
<reference evidence="2 3" key="1">
    <citation type="submission" date="2019-12" db="EMBL/GenBank/DDBJ databases">
        <title>Chromosome-level assembly of the Caenorhabditis remanei genome.</title>
        <authorList>
            <person name="Teterina A.A."/>
            <person name="Willis J.H."/>
            <person name="Phillips P.C."/>
        </authorList>
    </citation>
    <scope>NUCLEOTIDE SEQUENCE [LARGE SCALE GENOMIC DNA]</scope>
    <source>
        <strain evidence="2 3">PX506</strain>
        <tissue evidence="2">Whole organism</tissue>
    </source>
</reference>
<feature type="transmembrane region" description="Helical" evidence="1">
    <location>
        <begin position="62"/>
        <end position="80"/>
    </location>
</feature>
<dbReference type="AlphaFoldDB" id="A0A6A5H219"/>
<keyword evidence="1" id="KW-0472">Membrane</keyword>
<dbReference type="KEGG" id="crq:GCK72_010129"/>
<evidence type="ECO:0000313" key="2">
    <source>
        <dbReference type="EMBL" id="KAF1761870.1"/>
    </source>
</evidence>
<feature type="transmembrane region" description="Helical" evidence="1">
    <location>
        <begin position="161"/>
        <end position="178"/>
    </location>
</feature>
<feature type="transmembrane region" description="Helical" evidence="1">
    <location>
        <begin position="198"/>
        <end position="219"/>
    </location>
</feature>
<comment type="caution">
    <text evidence="2">The sequence shown here is derived from an EMBL/GenBank/DDBJ whole genome shotgun (WGS) entry which is preliminary data.</text>
</comment>
<keyword evidence="1" id="KW-1133">Transmembrane helix</keyword>
<feature type="transmembrane region" description="Helical" evidence="1">
    <location>
        <begin position="120"/>
        <end position="141"/>
    </location>
</feature>
<dbReference type="Proteomes" id="UP000483820">
    <property type="component" value="Chromosome III"/>
</dbReference>
<organism evidence="2 3">
    <name type="scientific">Caenorhabditis remanei</name>
    <name type="common">Caenorhabditis vulgaris</name>
    <dbReference type="NCBI Taxonomy" id="31234"/>
    <lineage>
        <taxon>Eukaryota</taxon>
        <taxon>Metazoa</taxon>
        <taxon>Ecdysozoa</taxon>
        <taxon>Nematoda</taxon>
        <taxon>Chromadorea</taxon>
        <taxon>Rhabditida</taxon>
        <taxon>Rhabditina</taxon>
        <taxon>Rhabditomorpha</taxon>
        <taxon>Rhabditoidea</taxon>
        <taxon>Rhabditidae</taxon>
        <taxon>Peloderinae</taxon>
        <taxon>Caenorhabditis</taxon>
    </lineage>
</organism>
<dbReference type="CTD" id="78774960"/>
<dbReference type="EMBL" id="WUAV01000003">
    <property type="protein sequence ID" value="KAF1761870.1"/>
    <property type="molecule type" value="Genomic_DNA"/>
</dbReference>
<dbReference type="GeneID" id="78774960"/>
<protein>
    <submittedName>
        <fullName evidence="2">Uncharacterized protein</fullName>
    </submittedName>
</protein>
<evidence type="ECO:0000313" key="3">
    <source>
        <dbReference type="Proteomes" id="UP000483820"/>
    </source>
</evidence>
<gene>
    <name evidence="2" type="ORF">GCK72_010129</name>
</gene>